<evidence type="ECO:0000256" key="3">
    <source>
        <dbReference type="ARBA" id="ARBA00022448"/>
    </source>
</evidence>
<feature type="signal peptide" evidence="6">
    <location>
        <begin position="1"/>
        <end position="22"/>
    </location>
</feature>
<dbReference type="InterPro" id="IPR039424">
    <property type="entry name" value="SBP_5"/>
</dbReference>
<keyword evidence="9" id="KW-1185">Reference proteome</keyword>
<evidence type="ECO:0000256" key="6">
    <source>
        <dbReference type="SAM" id="SignalP"/>
    </source>
</evidence>
<keyword evidence="4 6" id="KW-0732">Signal</keyword>
<dbReference type="PANTHER" id="PTHR30290">
    <property type="entry name" value="PERIPLASMIC BINDING COMPONENT OF ABC TRANSPORTER"/>
    <property type="match status" value="1"/>
</dbReference>
<dbReference type="CDD" id="cd08504">
    <property type="entry name" value="PBP2_OppA"/>
    <property type="match status" value="1"/>
</dbReference>
<evidence type="ECO:0000256" key="5">
    <source>
        <dbReference type="SAM" id="MobiDB-lite"/>
    </source>
</evidence>
<dbReference type="Proteomes" id="UP000724672">
    <property type="component" value="Unassembled WGS sequence"/>
</dbReference>
<feature type="non-terminal residue" evidence="8">
    <location>
        <position position="407"/>
    </location>
</feature>
<evidence type="ECO:0000313" key="9">
    <source>
        <dbReference type="Proteomes" id="UP000724672"/>
    </source>
</evidence>
<feature type="chain" id="PRO_5036792627" evidence="6">
    <location>
        <begin position="23"/>
        <end position="407"/>
    </location>
</feature>
<dbReference type="Gene3D" id="3.40.190.10">
    <property type="entry name" value="Periplasmic binding protein-like II"/>
    <property type="match status" value="1"/>
</dbReference>
<feature type="domain" description="Solute-binding protein family 5" evidence="7">
    <location>
        <begin position="106"/>
        <end position="392"/>
    </location>
</feature>
<organism evidence="8 9">
    <name type="scientific">Anaeromonas frigoriresistens</name>
    <dbReference type="NCBI Taxonomy" id="2683708"/>
    <lineage>
        <taxon>Bacteria</taxon>
        <taxon>Bacillati</taxon>
        <taxon>Bacillota</taxon>
        <taxon>Tissierellia</taxon>
        <taxon>Tissierellales</taxon>
        <taxon>Thermohalobacteraceae</taxon>
        <taxon>Anaeromonas</taxon>
    </lineage>
</organism>
<dbReference type="AlphaFoldDB" id="A0A942US92"/>
<keyword evidence="3" id="KW-0813">Transport</keyword>
<reference evidence="8" key="1">
    <citation type="submission" date="2019-12" db="EMBL/GenBank/DDBJ databases">
        <title>Clostridiaceae gen. nov. sp. nov., isolated from sediment in Xinjiang, China.</title>
        <authorList>
            <person name="Zhang R."/>
        </authorList>
    </citation>
    <scope>NUCLEOTIDE SEQUENCE</scope>
    <source>
        <strain evidence="8">D2Q-11</strain>
    </source>
</reference>
<dbReference type="SUPFAM" id="SSF53850">
    <property type="entry name" value="Periplasmic binding protein-like II"/>
    <property type="match status" value="1"/>
</dbReference>
<dbReference type="InterPro" id="IPR000914">
    <property type="entry name" value="SBP_5_dom"/>
</dbReference>
<comment type="caution">
    <text evidence="8">The sequence shown here is derived from an EMBL/GenBank/DDBJ whole genome shotgun (WGS) entry which is preliminary data.</text>
</comment>
<dbReference type="EMBL" id="WSFT01000030">
    <property type="protein sequence ID" value="MBS4538289.1"/>
    <property type="molecule type" value="Genomic_DNA"/>
</dbReference>
<feature type="compositionally biased region" description="Acidic residues" evidence="5">
    <location>
        <begin position="27"/>
        <end position="50"/>
    </location>
</feature>
<dbReference type="GO" id="GO:0030313">
    <property type="term" value="C:cell envelope"/>
    <property type="evidence" value="ECO:0007669"/>
    <property type="project" value="UniProtKB-SubCell"/>
</dbReference>
<dbReference type="PROSITE" id="PS51257">
    <property type="entry name" value="PROKAR_LIPOPROTEIN"/>
    <property type="match status" value="1"/>
</dbReference>
<name>A0A942US92_9FIRM</name>
<dbReference type="GO" id="GO:1904680">
    <property type="term" value="F:peptide transmembrane transporter activity"/>
    <property type="evidence" value="ECO:0007669"/>
    <property type="project" value="TreeGrafter"/>
</dbReference>
<evidence type="ECO:0000256" key="4">
    <source>
        <dbReference type="ARBA" id="ARBA00022729"/>
    </source>
</evidence>
<sequence length="407" mass="45895">MKKSKLLIMLLVFAMVFTVALAGCGDDTAEEPNESEDPAAGDDGEEDTDDGEKLAEEQVLRINWNSEPPNLDPQLSQDATSSRILIDTLEGIVRLNAEGIAEEGLGMAETWDLNDDETVYTFHLRDANWTDGEPVTANDFEYSWKRALDPETASTYAFLAYGIKNAEAYNTGEIDNADELGIKVLDEKTLEVTLERPDPTFLSKLQNSTFLPVREDKIEEWGEKYASDVEYMVFNGPFVVSEWEHESQLNLEKNPDYWNADAVKLERVEGVMVTDSNTRMNLYETGEIDWTEVPSQYLEQYKDKLNTYPEASTFYYTFNVENEFFSNQKIRKAFAMAIDRIKIQEARTQGIVPPAWAFVPPGMPGPEGKTFREANGELIKDLGNGATQEEVKALFEEGLEEIGKTAE</sequence>
<comment type="subcellular location">
    <subcellularLocation>
        <location evidence="1">Cell envelope</location>
    </subcellularLocation>
</comment>
<feature type="region of interest" description="Disordered" evidence="5">
    <location>
        <begin position="27"/>
        <end position="52"/>
    </location>
</feature>
<evidence type="ECO:0000256" key="2">
    <source>
        <dbReference type="ARBA" id="ARBA00005695"/>
    </source>
</evidence>
<evidence type="ECO:0000256" key="1">
    <source>
        <dbReference type="ARBA" id="ARBA00004196"/>
    </source>
</evidence>
<proteinExistence type="inferred from homology"/>
<gene>
    <name evidence="8" type="ORF">GOQ27_07425</name>
</gene>
<dbReference type="GO" id="GO:0015833">
    <property type="term" value="P:peptide transport"/>
    <property type="evidence" value="ECO:0007669"/>
    <property type="project" value="TreeGrafter"/>
</dbReference>
<protein>
    <submittedName>
        <fullName evidence="8">Peptide ABC transporter substrate-binding protein</fullName>
    </submittedName>
</protein>
<evidence type="ECO:0000313" key="8">
    <source>
        <dbReference type="EMBL" id="MBS4538289.1"/>
    </source>
</evidence>
<comment type="similarity">
    <text evidence="2">Belongs to the bacterial solute-binding protein 5 family.</text>
</comment>
<accession>A0A942US92</accession>
<dbReference type="RefSeq" id="WP_203366216.1">
    <property type="nucleotide sequence ID" value="NZ_WSFT01000030.1"/>
</dbReference>
<dbReference type="FunFam" id="3.90.76.10:FF:000001">
    <property type="entry name" value="Oligopeptide ABC transporter substrate-binding protein"/>
    <property type="match status" value="1"/>
</dbReference>
<dbReference type="Pfam" id="PF00496">
    <property type="entry name" value="SBP_bac_5"/>
    <property type="match status" value="1"/>
</dbReference>
<dbReference type="Gene3D" id="3.90.76.10">
    <property type="entry name" value="Dipeptide-binding Protein, Domain 1"/>
    <property type="match status" value="1"/>
</dbReference>
<evidence type="ECO:0000259" key="7">
    <source>
        <dbReference type="Pfam" id="PF00496"/>
    </source>
</evidence>
<dbReference type="PANTHER" id="PTHR30290:SF10">
    <property type="entry name" value="PERIPLASMIC OLIGOPEPTIDE-BINDING PROTEIN-RELATED"/>
    <property type="match status" value="1"/>
</dbReference>
<dbReference type="Gene3D" id="3.10.105.10">
    <property type="entry name" value="Dipeptide-binding Protein, Domain 3"/>
    <property type="match status" value="1"/>
</dbReference>